<evidence type="ECO:0000256" key="2">
    <source>
        <dbReference type="SAM" id="MobiDB-lite"/>
    </source>
</evidence>
<dbReference type="PANTHER" id="PTHR25462">
    <property type="entry name" value="BONUS, ISOFORM C-RELATED"/>
    <property type="match status" value="1"/>
</dbReference>
<dbReference type="InterPro" id="IPR047153">
    <property type="entry name" value="TRIM45/56/19-like"/>
</dbReference>
<keyword evidence="1" id="KW-0862">Zinc</keyword>
<dbReference type="GO" id="GO:0008270">
    <property type="term" value="F:zinc ion binding"/>
    <property type="evidence" value="ECO:0007669"/>
    <property type="project" value="UniProtKB-KW"/>
</dbReference>
<dbReference type="Gene3D" id="3.30.160.60">
    <property type="entry name" value="Classic Zinc Finger"/>
    <property type="match status" value="1"/>
</dbReference>
<keyword evidence="1" id="KW-0863">Zinc-finger</keyword>
<name>A0A8W8P0R7_MAGGI</name>
<protein>
    <recommendedName>
        <fullName evidence="3">B box-type domain-containing protein</fullName>
    </recommendedName>
</protein>
<dbReference type="SUPFAM" id="SSF57845">
    <property type="entry name" value="B-box zinc-binding domain"/>
    <property type="match status" value="1"/>
</dbReference>
<reference evidence="4" key="1">
    <citation type="submission" date="2022-08" db="UniProtKB">
        <authorList>
            <consortium name="EnsemblMetazoa"/>
        </authorList>
    </citation>
    <scope>IDENTIFICATION</scope>
    <source>
        <strain evidence="4">05x7-T-G4-1.051#20</strain>
    </source>
</reference>
<dbReference type="Proteomes" id="UP000005408">
    <property type="component" value="Unassembled WGS sequence"/>
</dbReference>
<accession>A0A8W8P0R7</accession>
<keyword evidence="1" id="KW-0479">Metal-binding</keyword>
<organism evidence="4 5">
    <name type="scientific">Magallana gigas</name>
    <name type="common">Pacific oyster</name>
    <name type="synonym">Crassostrea gigas</name>
    <dbReference type="NCBI Taxonomy" id="29159"/>
    <lineage>
        <taxon>Eukaryota</taxon>
        <taxon>Metazoa</taxon>
        <taxon>Spiralia</taxon>
        <taxon>Lophotrochozoa</taxon>
        <taxon>Mollusca</taxon>
        <taxon>Bivalvia</taxon>
        <taxon>Autobranchia</taxon>
        <taxon>Pteriomorphia</taxon>
        <taxon>Ostreida</taxon>
        <taxon>Ostreoidea</taxon>
        <taxon>Ostreidae</taxon>
        <taxon>Magallana</taxon>
    </lineage>
</organism>
<dbReference type="SMART" id="SM00336">
    <property type="entry name" value="BBOX"/>
    <property type="match status" value="2"/>
</dbReference>
<dbReference type="InterPro" id="IPR000315">
    <property type="entry name" value="Znf_B-box"/>
</dbReference>
<sequence length="353" mass="40655">MASIYCLPFNLTQEDNASSLRTGTWNYRLYNRMAKTSSSAQHYLECDNCEENPAQYFCKMCAGHLCETCKSDHGKRKITRNHEIVSMTSNNENLVDLMYCSTHTNKKLECYCNLCKEPVCTDCIIRSHNGHSVKSLSTIYNELTDHYKNRKKEIENVLLPKHREVLAKEIEKRSAFTMKADEIQKKIDAHTQDVSKMVKHIGEQTVESLRNAEKDGLREMDKFTDSIKEKINQLQLMSIQISEELEAKPDISFFMFTKCNELDNFQSLPTPVDYTLTDFQPQHIDKEMSLGKPPVLQSSQQKPQHKYKEMSLGKPPVLQSSQQKKAECGEDEWVPPFSRVCIDENGIKGMKMA</sequence>
<evidence type="ECO:0000256" key="1">
    <source>
        <dbReference type="PROSITE-ProRule" id="PRU00024"/>
    </source>
</evidence>
<dbReference type="PANTHER" id="PTHR25462:SF296">
    <property type="entry name" value="MEIOTIC P26, ISOFORM F"/>
    <property type="match status" value="1"/>
</dbReference>
<keyword evidence="5" id="KW-1185">Reference proteome</keyword>
<dbReference type="PROSITE" id="PS50119">
    <property type="entry name" value="ZF_BBOX"/>
    <property type="match status" value="2"/>
</dbReference>
<dbReference type="Pfam" id="PF00643">
    <property type="entry name" value="zf-B_box"/>
    <property type="match status" value="2"/>
</dbReference>
<evidence type="ECO:0000313" key="4">
    <source>
        <dbReference type="EnsemblMetazoa" id="G8019.1:cds"/>
    </source>
</evidence>
<feature type="domain" description="B box-type" evidence="3">
    <location>
        <begin position="95"/>
        <end position="136"/>
    </location>
</feature>
<feature type="region of interest" description="Disordered" evidence="2">
    <location>
        <begin position="293"/>
        <end position="330"/>
    </location>
</feature>
<proteinExistence type="predicted"/>
<evidence type="ECO:0000259" key="3">
    <source>
        <dbReference type="PROSITE" id="PS50119"/>
    </source>
</evidence>
<feature type="domain" description="B box-type" evidence="3">
    <location>
        <begin position="41"/>
        <end position="87"/>
    </location>
</feature>
<evidence type="ECO:0000313" key="5">
    <source>
        <dbReference type="Proteomes" id="UP000005408"/>
    </source>
</evidence>
<dbReference type="EnsemblMetazoa" id="G8019.1">
    <property type="protein sequence ID" value="G8019.1:cds"/>
    <property type="gene ID" value="G8019"/>
</dbReference>
<dbReference type="AlphaFoldDB" id="A0A8W8P0R7"/>
<dbReference type="CDD" id="cd19757">
    <property type="entry name" value="Bbox1"/>
    <property type="match status" value="1"/>
</dbReference>